<name>A0A1D7W1K0_BREAU</name>
<organism evidence="3 4">
    <name type="scientific">Brevibacterium aurantiacum</name>
    <dbReference type="NCBI Taxonomy" id="273384"/>
    <lineage>
        <taxon>Bacteria</taxon>
        <taxon>Bacillati</taxon>
        <taxon>Actinomycetota</taxon>
        <taxon>Actinomycetes</taxon>
        <taxon>Micrococcales</taxon>
        <taxon>Brevibacteriaceae</taxon>
        <taxon>Brevibacterium</taxon>
    </lineage>
</organism>
<reference evidence="4" key="1">
    <citation type="submission" date="2016-09" db="EMBL/GenBank/DDBJ databases">
        <title>Complete Genome Sequence of Brevibacterium linens SMQ-1335.</title>
        <authorList>
            <person name="de Melo A.G."/>
            <person name="Labrie S.J."/>
            <person name="Dumaresq J."/>
            <person name="Roberts R.J."/>
            <person name="Tremblay D.M."/>
            <person name="Moineau S."/>
        </authorList>
    </citation>
    <scope>NUCLEOTIDE SEQUENCE [LARGE SCALE GENOMIC DNA]</scope>
    <source>
        <strain evidence="4">SMQ-1335</strain>
    </source>
</reference>
<dbReference type="InterPro" id="IPR013830">
    <property type="entry name" value="SGNH_hydro"/>
</dbReference>
<evidence type="ECO:0000313" key="4">
    <source>
        <dbReference type="Proteomes" id="UP000094793"/>
    </source>
</evidence>
<protein>
    <submittedName>
        <fullName evidence="3">Putative secreted protein</fullName>
    </submittedName>
</protein>
<dbReference type="InterPro" id="IPR053140">
    <property type="entry name" value="GDSL_Rv0518-like"/>
</dbReference>
<feature type="domain" description="SGNH hydrolase-type esterase" evidence="2">
    <location>
        <begin position="52"/>
        <end position="229"/>
    </location>
</feature>
<feature type="compositionally biased region" description="Basic and acidic residues" evidence="1">
    <location>
        <begin position="10"/>
        <end position="24"/>
    </location>
</feature>
<dbReference type="Gene3D" id="3.40.50.1110">
    <property type="entry name" value="SGNH hydrolase"/>
    <property type="match status" value="1"/>
</dbReference>
<dbReference type="eggNOG" id="COG2755">
    <property type="taxonomic scope" value="Bacteria"/>
</dbReference>
<dbReference type="Pfam" id="PF13472">
    <property type="entry name" value="Lipase_GDSL_2"/>
    <property type="match status" value="1"/>
</dbReference>
<dbReference type="KEGG" id="blin:BLSMQ_1171"/>
<evidence type="ECO:0000313" key="3">
    <source>
        <dbReference type="EMBL" id="AOP52883.1"/>
    </source>
</evidence>
<dbReference type="PANTHER" id="PTHR43784">
    <property type="entry name" value="GDSL-LIKE LIPASE/ACYLHYDROLASE, PUTATIVE (AFU_ORTHOLOGUE AFUA_2G00820)-RELATED"/>
    <property type="match status" value="1"/>
</dbReference>
<feature type="region of interest" description="Disordered" evidence="1">
    <location>
        <begin position="1"/>
        <end position="24"/>
    </location>
</feature>
<dbReference type="AlphaFoldDB" id="A0A1D7W1K0"/>
<proteinExistence type="predicted"/>
<sequence length="300" mass="32705">MLSQLTDGAYDERPLPPPSRSERTRLSALVRSGPDDGDAVSGDPSLPLRYVAIGDSLSEGVGDEPWPDGSPRGWTDRLASLLTAHYGQHRAIHYANLAVRGYKTAQVVDTQIQTAIALRPDFVTLTAGMNDIMRPRVDFGALKTALIGLVEPLTAAGTKVYVVPIPNIAGVSPAGPLINTRRLRLNAIYQHLVDFHGVLPLTNTTNSVFEDPRAWDEDRLHLATLGHERLACAAAASFGVPIDFDFLSPPEGPALERTAGTEAQWWWKHVRPWIYRRLTGKSSGDGRVAKRPDLGPIVDE</sequence>
<dbReference type="CDD" id="cd01832">
    <property type="entry name" value="SGNH_hydrolase_like_1"/>
    <property type="match status" value="1"/>
</dbReference>
<dbReference type="SUPFAM" id="SSF52266">
    <property type="entry name" value="SGNH hydrolase"/>
    <property type="match status" value="1"/>
</dbReference>
<dbReference type="PANTHER" id="PTHR43784:SF2">
    <property type="entry name" value="GDSL-LIKE LIPASE_ACYLHYDROLASE, PUTATIVE (AFU_ORTHOLOGUE AFUA_2G00820)-RELATED"/>
    <property type="match status" value="1"/>
</dbReference>
<accession>A0A1D7W1K0</accession>
<evidence type="ECO:0000256" key="1">
    <source>
        <dbReference type="SAM" id="MobiDB-lite"/>
    </source>
</evidence>
<gene>
    <name evidence="3" type="ORF">BLSMQ_1171</name>
</gene>
<dbReference type="Proteomes" id="UP000094793">
    <property type="component" value="Chromosome"/>
</dbReference>
<dbReference type="EMBL" id="CP017150">
    <property type="protein sequence ID" value="AOP52883.1"/>
    <property type="molecule type" value="Genomic_DNA"/>
</dbReference>
<dbReference type="InterPro" id="IPR036514">
    <property type="entry name" value="SGNH_hydro_sf"/>
</dbReference>
<dbReference type="PATRIC" id="fig|1703.10.peg.1206"/>
<evidence type="ECO:0000259" key="2">
    <source>
        <dbReference type="Pfam" id="PF13472"/>
    </source>
</evidence>